<dbReference type="InterPro" id="IPR000683">
    <property type="entry name" value="Gfo/Idh/MocA-like_OxRdtase_N"/>
</dbReference>
<accession>A0ABW9FHW9</accession>
<dbReference type="SUPFAM" id="SSF51735">
    <property type="entry name" value="NAD(P)-binding Rossmann-fold domains"/>
    <property type="match status" value="1"/>
</dbReference>
<dbReference type="Proteomes" id="UP001629745">
    <property type="component" value="Unassembled WGS sequence"/>
</dbReference>
<dbReference type="PANTHER" id="PTHR43377:SF1">
    <property type="entry name" value="BILIVERDIN REDUCTASE A"/>
    <property type="match status" value="1"/>
</dbReference>
<dbReference type="SUPFAM" id="SSF55347">
    <property type="entry name" value="Glyceraldehyde-3-phosphate dehydrogenase-like, C-terminal domain"/>
    <property type="match status" value="1"/>
</dbReference>
<dbReference type="Gene3D" id="3.40.50.720">
    <property type="entry name" value="NAD(P)-binding Rossmann-like Domain"/>
    <property type="match status" value="1"/>
</dbReference>
<organism evidence="3 4">
    <name type="scientific">Rhodococcus parequi</name>
    <dbReference type="NCBI Taxonomy" id="3137122"/>
    <lineage>
        <taxon>Bacteria</taxon>
        <taxon>Bacillati</taxon>
        <taxon>Actinomycetota</taxon>
        <taxon>Actinomycetes</taxon>
        <taxon>Mycobacteriales</taxon>
        <taxon>Nocardiaceae</taxon>
        <taxon>Rhodococcus</taxon>
    </lineage>
</organism>
<dbReference type="Pfam" id="PF01408">
    <property type="entry name" value="GFO_IDH_MocA"/>
    <property type="match status" value="1"/>
</dbReference>
<protein>
    <submittedName>
        <fullName evidence="3">Gfo/Idh/MocA family oxidoreductase</fullName>
    </submittedName>
</protein>
<dbReference type="PANTHER" id="PTHR43377">
    <property type="entry name" value="BILIVERDIN REDUCTASE A"/>
    <property type="match status" value="1"/>
</dbReference>
<dbReference type="Pfam" id="PF22725">
    <property type="entry name" value="GFO_IDH_MocA_C3"/>
    <property type="match status" value="1"/>
</dbReference>
<evidence type="ECO:0000313" key="3">
    <source>
        <dbReference type="EMBL" id="MFM1725112.1"/>
    </source>
</evidence>
<dbReference type="Gene3D" id="3.30.360.10">
    <property type="entry name" value="Dihydrodipicolinate Reductase, domain 2"/>
    <property type="match status" value="1"/>
</dbReference>
<evidence type="ECO:0000313" key="4">
    <source>
        <dbReference type="Proteomes" id="UP001629745"/>
    </source>
</evidence>
<sequence>MSMSNPKIALIGAGKMGSLHARVISQSPLTDLALVVEPHAEQGRAVADRCGAKWAPDFTDLAEVDAVVIAAATPAHYELAGRVLDLGKPLLVEKPLAATYEQSVDLVQRSERGDVPLMCGLLERFNPAVRTAREFAGEVWQVTGMRHSPFVSRIPTGVATDLLIHDLDLAIGFVGSEPVQARAEFGYFHPTSVENRAEDSADAVMRFESGAVATISASRLSQRKVRQLSLLEEERLIEIDLLRRDITIYRHIDEDITADGSSYHQQTIIEIPTIRYSEEPLSAQLAHFAGLLNGTGDVAAERASILPAHRAVHEATVSAIS</sequence>
<feature type="domain" description="GFO/IDH/MocA-like oxidoreductase" evidence="2">
    <location>
        <begin position="155"/>
        <end position="224"/>
    </location>
</feature>
<dbReference type="InterPro" id="IPR036291">
    <property type="entry name" value="NAD(P)-bd_dom_sf"/>
</dbReference>
<gene>
    <name evidence="3" type="ORF">ABEU20_003711</name>
</gene>
<keyword evidence="4" id="KW-1185">Reference proteome</keyword>
<dbReference type="EMBL" id="JBDLNV010000006">
    <property type="protein sequence ID" value="MFM1725112.1"/>
    <property type="molecule type" value="Genomic_DNA"/>
</dbReference>
<dbReference type="InterPro" id="IPR051450">
    <property type="entry name" value="Gfo/Idh/MocA_Oxidoreductases"/>
</dbReference>
<evidence type="ECO:0000259" key="1">
    <source>
        <dbReference type="Pfam" id="PF01408"/>
    </source>
</evidence>
<name>A0ABW9FHW9_9NOCA</name>
<reference evidence="3 4" key="1">
    <citation type="submission" date="2023-11" db="EMBL/GenBank/DDBJ databases">
        <authorList>
            <person name="Val-Calvo J."/>
            <person name="Scortti M."/>
            <person name="Vazquez-Boland J."/>
        </authorList>
    </citation>
    <scope>NUCLEOTIDE SEQUENCE [LARGE SCALE GENOMIC DNA]</scope>
    <source>
        <strain evidence="3 4">PAM 2766</strain>
    </source>
</reference>
<comment type="caution">
    <text evidence="3">The sequence shown here is derived from an EMBL/GenBank/DDBJ whole genome shotgun (WGS) entry which is preliminary data.</text>
</comment>
<feature type="domain" description="Gfo/Idh/MocA-like oxidoreductase N-terminal" evidence="1">
    <location>
        <begin position="7"/>
        <end position="119"/>
    </location>
</feature>
<dbReference type="InterPro" id="IPR055170">
    <property type="entry name" value="GFO_IDH_MocA-like_dom"/>
</dbReference>
<proteinExistence type="predicted"/>
<evidence type="ECO:0000259" key="2">
    <source>
        <dbReference type="Pfam" id="PF22725"/>
    </source>
</evidence>